<dbReference type="InterPro" id="IPR036041">
    <property type="entry name" value="Ribosome-inact_prot_sf"/>
</dbReference>
<dbReference type="SUPFAM" id="SSF56371">
    <property type="entry name" value="Ribosome inactivating proteins (RIP)"/>
    <property type="match status" value="1"/>
</dbReference>
<name>A0A5J9TRZ8_9POAL</name>
<dbReference type="OrthoDB" id="689492at2759"/>
<sequence>GKRRIPIVPFEITGGTKAFRKLMRRRWGRASKIASALIGQHKIPVTPLPNPVSGDSYHIVRLFDKLKPGYCVDLLFRDTDGYLVAFRRLRLNNEGQWIGRIWFPYSDVKLPEELKVAVSLGFDSSHRNGSKTTPGNVNTMHHMFEILSRCEDRPRDRKTGVLLNDNDRAEVKEALLRAIVIFSESFRFQCIYLSMLERIVDGQEETEVDPATWKIIHNWGHASDLLLDLWKSELPLMHSPSPQWFQDIHVPRPRSEMKKLKTMEDLIGSQGEFKLLNASSETIISTKERLVLEKKLKKRSASPIQDPGFELNEAERALIGN</sequence>
<protein>
    <submittedName>
        <fullName evidence="1">Uncharacterized protein</fullName>
    </submittedName>
</protein>
<evidence type="ECO:0000313" key="1">
    <source>
        <dbReference type="EMBL" id="TVU14132.1"/>
    </source>
</evidence>
<dbReference type="Gene3D" id="3.40.420.10">
    <property type="entry name" value="Ricin (A subunit), domain 1"/>
    <property type="match status" value="1"/>
</dbReference>
<feature type="non-terminal residue" evidence="1">
    <location>
        <position position="1"/>
    </location>
</feature>
<reference evidence="1 2" key="1">
    <citation type="journal article" date="2019" name="Sci. Rep.">
        <title>A high-quality genome of Eragrostis curvula grass provides insights into Poaceae evolution and supports new strategies to enhance forage quality.</title>
        <authorList>
            <person name="Carballo J."/>
            <person name="Santos B.A.C.M."/>
            <person name="Zappacosta D."/>
            <person name="Garbus I."/>
            <person name="Selva J.P."/>
            <person name="Gallo C.A."/>
            <person name="Diaz A."/>
            <person name="Albertini E."/>
            <person name="Caccamo M."/>
            <person name="Echenique V."/>
        </authorList>
    </citation>
    <scope>NUCLEOTIDE SEQUENCE [LARGE SCALE GENOMIC DNA]</scope>
    <source>
        <strain evidence="2">cv. Victoria</strain>
        <tissue evidence="1">Leaf</tissue>
    </source>
</reference>
<dbReference type="Proteomes" id="UP000324897">
    <property type="component" value="Unassembled WGS sequence"/>
</dbReference>
<organism evidence="1 2">
    <name type="scientific">Eragrostis curvula</name>
    <name type="common">weeping love grass</name>
    <dbReference type="NCBI Taxonomy" id="38414"/>
    <lineage>
        <taxon>Eukaryota</taxon>
        <taxon>Viridiplantae</taxon>
        <taxon>Streptophyta</taxon>
        <taxon>Embryophyta</taxon>
        <taxon>Tracheophyta</taxon>
        <taxon>Spermatophyta</taxon>
        <taxon>Magnoliopsida</taxon>
        <taxon>Liliopsida</taxon>
        <taxon>Poales</taxon>
        <taxon>Poaceae</taxon>
        <taxon>PACMAD clade</taxon>
        <taxon>Chloridoideae</taxon>
        <taxon>Eragrostideae</taxon>
        <taxon>Eragrostidinae</taxon>
        <taxon>Eragrostis</taxon>
    </lineage>
</organism>
<comment type="caution">
    <text evidence="1">The sequence shown here is derived from an EMBL/GenBank/DDBJ whole genome shotgun (WGS) entry which is preliminary data.</text>
</comment>
<accession>A0A5J9TRZ8</accession>
<dbReference type="EMBL" id="RWGY01000031">
    <property type="protein sequence ID" value="TVU14132.1"/>
    <property type="molecule type" value="Genomic_DNA"/>
</dbReference>
<dbReference type="InterPro" id="IPR016138">
    <property type="entry name" value="Ribosome_inactivat_prot_sub1"/>
</dbReference>
<proteinExistence type="predicted"/>
<dbReference type="InterPro" id="IPR001574">
    <property type="entry name" value="Ribosome_inactivat_prot"/>
</dbReference>
<dbReference type="GO" id="GO:0030598">
    <property type="term" value="F:rRNA N-glycosylase activity"/>
    <property type="evidence" value="ECO:0007669"/>
    <property type="project" value="InterPro"/>
</dbReference>
<dbReference type="Gramene" id="TVU14132">
    <property type="protein sequence ID" value="TVU14132"/>
    <property type="gene ID" value="EJB05_37579"/>
</dbReference>
<dbReference type="GO" id="GO:0017148">
    <property type="term" value="P:negative regulation of translation"/>
    <property type="evidence" value="ECO:0007669"/>
    <property type="project" value="InterPro"/>
</dbReference>
<gene>
    <name evidence="1" type="ORF">EJB05_37579</name>
</gene>
<dbReference type="Pfam" id="PF00161">
    <property type="entry name" value="RIP"/>
    <property type="match status" value="1"/>
</dbReference>
<evidence type="ECO:0000313" key="2">
    <source>
        <dbReference type="Proteomes" id="UP000324897"/>
    </source>
</evidence>
<dbReference type="AlphaFoldDB" id="A0A5J9TRZ8"/>
<keyword evidence="2" id="KW-1185">Reference proteome</keyword>